<organism evidence="4 5">
    <name type="scientific">Agromyces lapidis</name>
    <dbReference type="NCBI Taxonomy" id="279574"/>
    <lineage>
        <taxon>Bacteria</taxon>
        <taxon>Bacillati</taxon>
        <taxon>Actinomycetota</taxon>
        <taxon>Actinomycetes</taxon>
        <taxon>Micrococcales</taxon>
        <taxon>Microbacteriaceae</taxon>
        <taxon>Agromyces</taxon>
    </lineage>
</organism>
<sequence>MFDTVQETVDRLAMALNRSVVLEDAEFVLLASSAHYDDLDPARLQTLTARCPTEALAAELRARRLHAQLVPRVLEADPAVGLEHARLAITLRSRYGVLGFLWVTLVRPLTPSEASVIAETVETLRSLLVNVSQSIEAVNAEVESEMLGLLTPDAPSRSNAASELVDLGMYTRSRRFVALCLSLGAEWAPWGGPPPREVISRVLLRAITTPMIDAYSFVPSTPDTFILIGFRNEPTPEAIDSMVAAIVREADAADVHEPLDAVVGIGAPVDGLADAWESYEQALVAVRVARSRGRRSASWTADPIAASVATLLAQEPPPHLLPDPLRRLAAAPPETIELFEAYVAHGERITEVAEQLGVHRATVHYRLKRAAASIGIDIDADDARFVIGAWLRQRWLRG</sequence>
<dbReference type="RefSeq" id="WP_344290803.1">
    <property type="nucleotide sequence ID" value="NZ_BAAANI010000004.1"/>
</dbReference>
<dbReference type="PANTHER" id="PTHR33744:SF7">
    <property type="entry name" value="PUCR FAMILY TRANSCRIPTIONAL REGULATOR"/>
    <property type="match status" value="1"/>
</dbReference>
<protein>
    <submittedName>
        <fullName evidence="4">PucR family transcriptional regulator</fullName>
    </submittedName>
</protein>
<evidence type="ECO:0000259" key="2">
    <source>
        <dbReference type="Pfam" id="PF13556"/>
    </source>
</evidence>
<dbReference type="InterPro" id="IPR041522">
    <property type="entry name" value="CdaR_GGDEF"/>
</dbReference>
<keyword evidence="5" id="KW-1185">Reference proteome</keyword>
<dbReference type="Proteomes" id="UP001589667">
    <property type="component" value="Unassembled WGS sequence"/>
</dbReference>
<accession>A0ABV5SS91</accession>
<dbReference type="Pfam" id="PF17853">
    <property type="entry name" value="GGDEF_2"/>
    <property type="match status" value="1"/>
</dbReference>
<dbReference type="EMBL" id="JBHMBL010000003">
    <property type="protein sequence ID" value="MFB9643182.1"/>
    <property type="molecule type" value="Genomic_DNA"/>
</dbReference>
<feature type="domain" description="CdaR GGDEF-like" evidence="3">
    <location>
        <begin position="173"/>
        <end position="288"/>
    </location>
</feature>
<gene>
    <name evidence="4" type="ORF">ACFFQV_12870</name>
</gene>
<feature type="domain" description="PucR C-terminal helix-turn-helix" evidence="2">
    <location>
        <begin position="337"/>
        <end position="388"/>
    </location>
</feature>
<dbReference type="Gene3D" id="1.10.10.2840">
    <property type="entry name" value="PucR C-terminal helix-turn-helix domain"/>
    <property type="match status" value="1"/>
</dbReference>
<comment type="caution">
    <text evidence="4">The sequence shown here is derived from an EMBL/GenBank/DDBJ whole genome shotgun (WGS) entry which is preliminary data.</text>
</comment>
<dbReference type="InterPro" id="IPR025736">
    <property type="entry name" value="PucR_C-HTH_dom"/>
</dbReference>
<evidence type="ECO:0000259" key="3">
    <source>
        <dbReference type="Pfam" id="PF17853"/>
    </source>
</evidence>
<dbReference type="PANTHER" id="PTHR33744">
    <property type="entry name" value="CARBOHYDRATE DIACID REGULATOR"/>
    <property type="match status" value="1"/>
</dbReference>
<dbReference type="Pfam" id="PF13556">
    <property type="entry name" value="HTH_30"/>
    <property type="match status" value="1"/>
</dbReference>
<evidence type="ECO:0000313" key="5">
    <source>
        <dbReference type="Proteomes" id="UP001589667"/>
    </source>
</evidence>
<proteinExistence type="inferred from homology"/>
<evidence type="ECO:0000313" key="4">
    <source>
        <dbReference type="EMBL" id="MFB9643182.1"/>
    </source>
</evidence>
<reference evidence="4 5" key="1">
    <citation type="submission" date="2024-09" db="EMBL/GenBank/DDBJ databases">
        <authorList>
            <person name="Sun Q."/>
            <person name="Mori K."/>
        </authorList>
    </citation>
    <scope>NUCLEOTIDE SEQUENCE [LARGE SCALE GENOMIC DNA]</scope>
    <source>
        <strain evidence="4 5">JCM 14321</strain>
    </source>
</reference>
<dbReference type="InterPro" id="IPR042070">
    <property type="entry name" value="PucR_C-HTH_sf"/>
</dbReference>
<evidence type="ECO:0000256" key="1">
    <source>
        <dbReference type="ARBA" id="ARBA00006754"/>
    </source>
</evidence>
<name>A0ABV5SS91_9MICO</name>
<dbReference type="InterPro" id="IPR051448">
    <property type="entry name" value="CdaR-like_regulators"/>
</dbReference>
<comment type="similarity">
    <text evidence="1">Belongs to the CdaR family.</text>
</comment>